<dbReference type="KEGG" id="sng:SNE_B24150"/>
<gene>
    <name evidence="1" type="ordered locus">SNE_B24150</name>
</gene>
<protein>
    <submittedName>
        <fullName evidence="1">Uncharacterized protein</fullName>
    </submittedName>
</protein>
<evidence type="ECO:0000313" key="1">
    <source>
        <dbReference type="EMBL" id="CCB87774.1"/>
    </source>
</evidence>
<dbReference type="AlphaFoldDB" id="F8L2S8"/>
<dbReference type="EMBL" id="FR872581">
    <property type="protein sequence ID" value="CCB87774.1"/>
    <property type="molecule type" value="Genomic_DNA"/>
</dbReference>
<accession>F8L2S8</accession>
<keyword evidence="1" id="KW-0614">Plasmid</keyword>
<geneLocation type="plasmid" evidence="1 2">
    <name>pSn</name>
</geneLocation>
<sequence length="36" mass="4215">MTPKGWGFKPQHQSTFHQETYGEVLRIMKEQGRLAP</sequence>
<dbReference type="Proteomes" id="UP000000496">
    <property type="component" value="Plasmid pSn"/>
</dbReference>
<reference key="1">
    <citation type="journal article" date="2011" name="Mol. Biol. Evol.">
        <title>Unity in variety -- the pan-genome of the Chlamydiae.</title>
        <authorList>
            <person name="Collingro A."/>
            <person name="Tischler P."/>
            <person name="Weinmaier T."/>
            <person name="Penz T."/>
            <person name="Heinz E."/>
            <person name="Brunham R.C."/>
            <person name="Read T.D."/>
            <person name="Bavoil P.M."/>
            <person name="Sachse K."/>
            <person name="Kahane S."/>
            <person name="Friedman M.G."/>
            <person name="Rattei T."/>
            <person name="Myers G.S.A."/>
            <person name="Horn M."/>
        </authorList>
    </citation>
    <scope>NUCLEOTIDE SEQUENCE</scope>
    <source>
        <strain>Z</strain>
    </source>
</reference>
<organism evidence="1 2">
    <name type="scientific">Simkania negevensis (strain ATCC VR-1471 / DSM 27360 / Z)</name>
    <dbReference type="NCBI Taxonomy" id="331113"/>
    <lineage>
        <taxon>Bacteria</taxon>
        <taxon>Pseudomonadati</taxon>
        <taxon>Chlamydiota</taxon>
        <taxon>Chlamydiia</taxon>
        <taxon>Parachlamydiales</taxon>
        <taxon>Simkaniaceae</taxon>
        <taxon>Simkania</taxon>
    </lineage>
</organism>
<dbReference type="HOGENOM" id="CLU_3358509_0_0_0"/>
<evidence type="ECO:0000313" key="2">
    <source>
        <dbReference type="Proteomes" id="UP000000496"/>
    </source>
</evidence>
<reference evidence="1 2" key="2">
    <citation type="journal article" date="2011" name="Mol. Biol. Evol.">
        <title>Unity in variety--the pan-genome of the Chlamydiae.</title>
        <authorList>
            <person name="Collingro A."/>
            <person name="Tischler P."/>
            <person name="Weinmaier T."/>
            <person name="Penz T."/>
            <person name="Heinz E."/>
            <person name="Brunham R.C."/>
            <person name="Read T.D."/>
            <person name="Bavoil P.M."/>
            <person name="Sachse K."/>
            <person name="Kahane S."/>
            <person name="Friedman M.G."/>
            <person name="Rattei T."/>
            <person name="Myers G.S."/>
            <person name="Horn M."/>
        </authorList>
    </citation>
    <scope>NUCLEOTIDE SEQUENCE [LARGE SCALE GENOMIC DNA]</scope>
    <source>
        <strain evidence="2">ATCC VR-1471 / Z</strain>
        <plasmid evidence="1 2">pSn</plasmid>
    </source>
</reference>
<name>F8L2S8_SIMNZ</name>
<proteinExistence type="predicted"/>
<keyword evidence="2" id="KW-1185">Reference proteome</keyword>